<dbReference type="KEGG" id="elio:KO353_14735"/>
<organism evidence="2 3">
    <name type="scientific">Elioraea tepida</name>
    <dbReference type="NCBI Taxonomy" id="2843330"/>
    <lineage>
        <taxon>Bacteria</taxon>
        <taxon>Pseudomonadati</taxon>
        <taxon>Pseudomonadota</taxon>
        <taxon>Alphaproteobacteria</taxon>
        <taxon>Acetobacterales</taxon>
        <taxon>Elioraeaceae</taxon>
        <taxon>Elioraea</taxon>
    </lineage>
</organism>
<protein>
    <submittedName>
        <fullName evidence="2">EAL domain-containing protein</fullName>
    </submittedName>
</protein>
<dbReference type="PROSITE" id="PS50883">
    <property type="entry name" value="EAL"/>
    <property type="match status" value="1"/>
</dbReference>
<dbReference type="SMART" id="SM00091">
    <property type="entry name" value="PAS"/>
    <property type="match status" value="1"/>
</dbReference>
<dbReference type="RefSeq" id="WP_218285535.1">
    <property type="nucleotide sequence ID" value="NZ_CP076448.1"/>
</dbReference>
<proteinExistence type="predicted"/>
<dbReference type="Pfam" id="PF00563">
    <property type="entry name" value="EAL"/>
    <property type="match status" value="1"/>
</dbReference>
<dbReference type="InterPro" id="IPR000014">
    <property type="entry name" value="PAS"/>
</dbReference>
<keyword evidence="3" id="KW-1185">Reference proteome</keyword>
<evidence type="ECO:0000313" key="2">
    <source>
        <dbReference type="EMBL" id="QXM24478.1"/>
    </source>
</evidence>
<dbReference type="CDD" id="cd00130">
    <property type="entry name" value="PAS"/>
    <property type="match status" value="1"/>
</dbReference>
<gene>
    <name evidence="2" type="ORF">KO353_14735</name>
</gene>
<reference evidence="2" key="1">
    <citation type="submission" date="2021-06" db="EMBL/GenBank/DDBJ databases">
        <title>Elioraea tepida, sp. nov., a moderately thermophilic aerobic anoxygenic phototrophic bacterium isolated from an alkaline siliceous hot spring mat community in Yellowstone National Park, WY, USA.</title>
        <authorList>
            <person name="Saini M.K."/>
            <person name="Yoshida S."/>
            <person name="Sebastian A."/>
            <person name="Hirose S."/>
            <person name="Hara E."/>
            <person name="Tamaki H."/>
            <person name="Soulier N.T."/>
            <person name="Albert I."/>
            <person name="Hanada S."/>
            <person name="Bryant D.A."/>
            <person name="Tank M."/>
        </authorList>
    </citation>
    <scope>NUCLEOTIDE SEQUENCE</scope>
    <source>
        <strain evidence="2">MS-P2</strain>
    </source>
</reference>
<dbReference type="InterPro" id="IPR050706">
    <property type="entry name" value="Cyclic-di-GMP_PDE-like"/>
</dbReference>
<evidence type="ECO:0000313" key="3">
    <source>
        <dbReference type="Proteomes" id="UP000694001"/>
    </source>
</evidence>
<feature type="domain" description="EAL" evidence="1">
    <location>
        <begin position="301"/>
        <end position="545"/>
    </location>
</feature>
<dbReference type="Pfam" id="PF08448">
    <property type="entry name" value="PAS_4"/>
    <property type="match status" value="1"/>
</dbReference>
<dbReference type="PANTHER" id="PTHR33121:SF79">
    <property type="entry name" value="CYCLIC DI-GMP PHOSPHODIESTERASE PDED-RELATED"/>
    <property type="match status" value="1"/>
</dbReference>
<dbReference type="GO" id="GO:0071111">
    <property type="term" value="F:cyclic-guanylate-specific phosphodiesterase activity"/>
    <property type="evidence" value="ECO:0007669"/>
    <property type="project" value="InterPro"/>
</dbReference>
<dbReference type="InterPro" id="IPR001633">
    <property type="entry name" value="EAL_dom"/>
</dbReference>
<dbReference type="Proteomes" id="UP000694001">
    <property type="component" value="Chromosome"/>
</dbReference>
<dbReference type="SMART" id="SM00052">
    <property type="entry name" value="EAL"/>
    <property type="match status" value="1"/>
</dbReference>
<dbReference type="AlphaFoldDB" id="A0A975U2C6"/>
<dbReference type="CDD" id="cd01948">
    <property type="entry name" value="EAL"/>
    <property type="match status" value="1"/>
</dbReference>
<accession>A0A975U2C6</accession>
<evidence type="ECO:0000259" key="1">
    <source>
        <dbReference type="PROSITE" id="PS50883"/>
    </source>
</evidence>
<sequence length="545" mass="57295">MTGTPEHGRSDTDIRLANVSLRERLLAFAFAASDLLVEIDLDQRVTFAAGAFQSRLGRPGDAYLGQPLSRLVAAEDHAALETALAHLSERGRLAPIWVRLADPPRTPFALAGLAARSGERFCLTFGQLPAPPPALSAVLRDRDAFLRIAEPRLREQSCGGAAAHLALVEVDGLAEATAMIGHGAREELLDGIGTAIGHAAEGGTAAEFGGGRWGLIHSGGLDTVALERAIEQLARDRTPASAALHVTATDIPLEIGDGDAAQAVRALRLMVSRFAAGGRSVLAKALGDQGTVGFRRFIETLVGEAAEIEATIARRRFQLVFQPVVRLEDRKVAYFEALLRPLPGADGTRPDPQAFTTLAEATGLAQTLDAAVLATALEALTACASVRIAVNISALSLSDRGFAQRCLDLLDSASVAPGRLLIEITETADIEDADAAAALIDALHQRGYAVCLDDFGAGASGIRHLRRFRVDYVKIDGHFVRGAAQGGRDRALLGQIVQLCRASGAQVIAAQVETEAEAAMLSELGATHGQGHLFGRPGHLPGLKG</sequence>
<dbReference type="EMBL" id="CP076448">
    <property type="protein sequence ID" value="QXM24478.1"/>
    <property type="molecule type" value="Genomic_DNA"/>
</dbReference>
<name>A0A975U2C6_9PROT</name>
<dbReference type="PANTHER" id="PTHR33121">
    <property type="entry name" value="CYCLIC DI-GMP PHOSPHODIESTERASE PDEF"/>
    <property type="match status" value="1"/>
</dbReference>
<dbReference type="InterPro" id="IPR013656">
    <property type="entry name" value="PAS_4"/>
</dbReference>